<evidence type="ECO:0000313" key="3">
    <source>
        <dbReference type="Proteomes" id="UP001500466"/>
    </source>
</evidence>
<comment type="caution">
    <text evidence="2">The sequence shown here is derived from an EMBL/GenBank/DDBJ whole genome shotgun (WGS) entry which is preliminary data.</text>
</comment>
<feature type="domain" description="Putative restriction endonuclease" evidence="1">
    <location>
        <begin position="29"/>
        <end position="192"/>
    </location>
</feature>
<dbReference type="Proteomes" id="UP001500466">
    <property type="component" value="Unassembled WGS sequence"/>
</dbReference>
<dbReference type="PANTHER" id="PTHR35400">
    <property type="entry name" value="SLR1083 PROTEIN"/>
    <property type="match status" value="1"/>
</dbReference>
<dbReference type="PANTHER" id="PTHR35400:SF3">
    <property type="entry name" value="SLL1072 PROTEIN"/>
    <property type="match status" value="1"/>
</dbReference>
<dbReference type="InterPro" id="IPR012296">
    <property type="entry name" value="Nuclease_put_TT1808"/>
</dbReference>
<organism evidence="2 3">
    <name type="scientific">Yinghuangia aomiensis</name>
    <dbReference type="NCBI Taxonomy" id="676205"/>
    <lineage>
        <taxon>Bacteria</taxon>
        <taxon>Bacillati</taxon>
        <taxon>Actinomycetota</taxon>
        <taxon>Actinomycetes</taxon>
        <taxon>Kitasatosporales</taxon>
        <taxon>Streptomycetaceae</taxon>
        <taxon>Yinghuangia</taxon>
    </lineage>
</organism>
<dbReference type="InterPro" id="IPR008538">
    <property type="entry name" value="Uma2"/>
</dbReference>
<gene>
    <name evidence="2" type="ORF">GCM10023205_60740</name>
</gene>
<dbReference type="GO" id="GO:0004519">
    <property type="term" value="F:endonuclease activity"/>
    <property type="evidence" value="ECO:0007669"/>
    <property type="project" value="UniProtKB-KW"/>
</dbReference>
<sequence>MTLALERAAAVTDEHRTDDMEAFFDSFDPPEGYRAELIGGAIVMSPTSVGLHHVLLHRLTKEFLEAHLPQGALSTAFPLTVWIPEGVDGDAEGYIPDLVVADEGAMLEPGRWKFDPDAVHLAVEVVSKGSQSQRDDRIHKPIGYAAAGVPLYLLIDPLRREVTLFAKPEDKAYLRKTSVAFGDKIPFPEPFDGVLDTSIFIT</sequence>
<evidence type="ECO:0000313" key="2">
    <source>
        <dbReference type="EMBL" id="GAA4982954.1"/>
    </source>
</evidence>
<evidence type="ECO:0000259" key="1">
    <source>
        <dbReference type="Pfam" id="PF05685"/>
    </source>
</evidence>
<keyword evidence="3" id="KW-1185">Reference proteome</keyword>
<keyword evidence="2" id="KW-0378">Hydrolase</keyword>
<reference evidence="3" key="1">
    <citation type="journal article" date="2019" name="Int. J. Syst. Evol. Microbiol.">
        <title>The Global Catalogue of Microorganisms (GCM) 10K type strain sequencing project: providing services to taxonomists for standard genome sequencing and annotation.</title>
        <authorList>
            <consortium name="The Broad Institute Genomics Platform"/>
            <consortium name="The Broad Institute Genome Sequencing Center for Infectious Disease"/>
            <person name="Wu L."/>
            <person name="Ma J."/>
        </authorList>
    </citation>
    <scope>NUCLEOTIDE SEQUENCE [LARGE SCALE GENOMIC DNA]</scope>
    <source>
        <strain evidence="3">JCM 17986</strain>
    </source>
</reference>
<accession>A0ABP9HZY0</accession>
<dbReference type="CDD" id="cd06260">
    <property type="entry name" value="DUF820-like"/>
    <property type="match status" value="1"/>
</dbReference>
<dbReference type="SUPFAM" id="SSF52980">
    <property type="entry name" value="Restriction endonuclease-like"/>
    <property type="match status" value="1"/>
</dbReference>
<protein>
    <submittedName>
        <fullName evidence="2">Uma2 family endonuclease</fullName>
    </submittedName>
</protein>
<proteinExistence type="predicted"/>
<keyword evidence="2" id="KW-0540">Nuclease</keyword>
<keyword evidence="2" id="KW-0255">Endonuclease</keyword>
<dbReference type="InterPro" id="IPR011335">
    <property type="entry name" value="Restrct_endonuc-II-like"/>
</dbReference>
<dbReference type="Gene3D" id="3.90.1570.10">
    <property type="entry name" value="tt1808, chain A"/>
    <property type="match status" value="1"/>
</dbReference>
<dbReference type="Pfam" id="PF05685">
    <property type="entry name" value="Uma2"/>
    <property type="match status" value="1"/>
</dbReference>
<dbReference type="EMBL" id="BAABHS010000026">
    <property type="protein sequence ID" value="GAA4982954.1"/>
    <property type="molecule type" value="Genomic_DNA"/>
</dbReference>
<name>A0ABP9HZY0_9ACTN</name>